<reference evidence="8" key="2">
    <citation type="journal article" date="2023" name="Infect Dis Poverty">
        <title>Chromosome-scale genome of the human blood fluke Schistosoma mekongi and its implications for public health.</title>
        <authorList>
            <person name="Zhou M."/>
            <person name="Xu L."/>
            <person name="Xu D."/>
            <person name="Chen W."/>
            <person name="Khan J."/>
            <person name="Hu Y."/>
            <person name="Huang H."/>
            <person name="Wei H."/>
            <person name="Zhang Y."/>
            <person name="Chusongsang P."/>
            <person name="Tanasarnprasert K."/>
            <person name="Hu X."/>
            <person name="Limpanont Y."/>
            <person name="Lv Z."/>
        </authorList>
    </citation>
    <scope>NUCLEOTIDE SEQUENCE</scope>
    <source>
        <strain evidence="8">LV_2022a</strain>
    </source>
</reference>
<evidence type="ECO:0000256" key="4">
    <source>
        <dbReference type="ARBA" id="ARBA00022968"/>
    </source>
</evidence>
<protein>
    <recommendedName>
        <fullName evidence="10">Sodium/potassium-transporting ATPase subunit beta</fullName>
    </recommendedName>
</protein>
<dbReference type="Proteomes" id="UP001292079">
    <property type="component" value="Unassembled WGS sequence"/>
</dbReference>
<evidence type="ECO:0000256" key="6">
    <source>
        <dbReference type="ARBA" id="ARBA00023136"/>
    </source>
</evidence>
<evidence type="ECO:0000256" key="3">
    <source>
        <dbReference type="ARBA" id="ARBA00022692"/>
    </source>
</evidence>
<proteinExistence type="inferred from homology"/>
<keyword evidence="9" id="KW-1185">Reference proteome</keyword>
<gene>
    <name evidence="8" type="ORF">MN116_003528</name>
</gene>
<dbReference type="GO" id="GO:0001671">
    <property type="term" value="F:ATPase activator activity"/>
    <property type="evidence" value="ECO:0007669"/>
    <property type="project" value="TreeGrafter"/>
</dbReference>
<evidence type="ECO:0000256" key="1">
    <source>
        <dbReference type="ARBA" id="ARBA00004606"/>
    </source>
</evidence>
<evidence type="ECO:0000256" key="5">
    <source>
        <dbReference type="ARBA" id="ARBA00022989"/>
    </source>
</evidence>
<comment type="similarity">
    <text evidence="2">Belongs to the X(+)/potassium ATPases subunit beta family.</text>
</comment>
<organism evidence="8 9">
    <name type="scientific">Schistosoma mekongi</name>
    <name type="common">Parasitic worm</name>
    <dbReference type="NCBI Taxonomy" id="38744"/>
    <lineage>
        <taxon>Eukaryota</taxon>
        <taxon>Metazoa</taxon>
        <taxon>Spiralia</taxon>
        <taxon>Lophotrochozoa</taxon>
        <taxon>Platyhelminthes</taxon>
        <taxon>Trematoda</taxon>
        <taxon>Digenea</taxon>
        <taxon>Strigeidida</taxon>
        <taxon>Schistosomatoidea</taxon>
        <taxon>Schistosomatidae</taxon>
        <taxon>Schistosoma</taxon>
    </lineage>
</organism>
<comment type="subcellular location">
    <subcellularLocation>
        <location evidence="1">Membrane</location>
        <topology evidence="1">Single-pass type II membrane protein</topology>
    </subcellularLocation>
</comment>
<sequence>MKKAVQRSRFTRFKRAIYNPEKNEILGRTCRDWVLIFIFYVLAYLFLAGFFIGMLSVFLFGYVDSNIPTLTGEQSILKFQPGIGLAAKPNYFSTFIHVASFQSTINEAYINKVDEIFRKYIPKGANENCNTPGLHPKNPDIPCGFDLSVLGECQDTEKTLMQGKLCVYLKINRIYGWLPNLEDPAVIPSPGIECGGTNEFDRESLGTIRYFPEHTAPNGKKYGVISNNYFPYFRMNNYQDPLVAVQFLNVTKNSVVLVECHLVGLKNTGAETAFEVSVDDQDSGK</sequence>
<reference evidence="8" key="1">
    <citation type="submission" date="2022-04" db="EMBL/GenBank/DDBJ databases">
        <authorList>
            <person name="Xu L."/>
            <person name="Lv Z."/>
        </authorList>
    </citation>
    <scope>NUCLEOTIDE SEQUENCE</scope>
    <source>
        <strain evidence="8">LV_2022a</strain>
    </source>
</reference>
<evidence type="ECO:0000313" key="8">
    <source>
        <dbReference type="EMBL" id="KAK4472259.1"/>
    </source>
</evidence>
<dbReference type="Pfam" id="PF00287">
    <property type="entry name" value="Na_K-ATPase"/>
    <property type="match status" value="1"/>
</dbReference>
<evidence type="ECO:0000313" key="9">
    <source>
        <dbReference type="Proteomes" id="UP001292079"/>
    </source>
</evidence>
<dbReference type="GO" id="GO:0030007">
    <property type="term" value="P:intracellular potassium ion homeostasis"/>
    <property type="evidence" value="ECO:0007669"/>
    <property type="project" value="TreeGrafter"/>
</dbReference>
<name>A0AAE1ZF21_SCHME</name>
<dbReference type="InterPro" id="IPR038702">
    <property type="entry name" value="Na/K_ATPase_sub_beta_sf"/>
</dbReference>
<comment type="caution">
    <text evidence="8">The sequence shown here is derived from an EMBL/GenBank/DDBJ whole genome shotgun (WGS) entry which is preliminary data.</text>
</comment>
<keyword evidence="4" id="KW-0735">Signal-anchor</keyword>
<dbReference type="AlphaFoldDB" id="A0AAE1ZF21"/>
<evidence type="ECO:0000256" key="2">
    <source>
        <dbReference type="ARBA" id="ARBA00005876"/>
    </source>
</evidence>
<dbReference type="GO" id="GO:1990573">
    <property type="term" value="P:potassium ion import across plasma membrane"/>
    <property type="evidence" value="ECO:0007669"/>
    <property type="project" value="TreeGrafter"/>
</dbReference>
<keyword evidence="3 7" id="KW-0812">Transmembrane</keyword>
<dbReference type="PANTHER" id="PTHR11523:SF28">
    <property type="entry name" value="NA_K-ATPASE BETA SUBUNIT ISOFORM 4-RELATED"/>
    <property type="match status" value="1"/>
</dbReference>
<dbReference type="GO" id="GO:0005890">
    <property type="term" value="C:sodium:potassium-exchanging ATPase complex"/>
    <property type="evidence" value="ECO:0007669"/>
    <property type="project" value="InterPro"/>
</dbReference>
<accession>A0AAE1ZF21</accession>
<feature type="transmembrane region" description="Helical" evidence="7">
    <location>
        <begin position="33"/>
        <end position="63"/>
    </location>
</feature>
<dbReference type="InterPro" id="IPR000402">
    <property type="entry name" value="Na/K_ATPase_sub_beta"/>
</dbReference>
<dbReference type="GO" id="GO:0006883">
    <property type="term" value="P:intracellular sodium ion homeostasis"/>
    <property type="evidence" value="ECO:0007669"/>
    <property type="project" value="TreeGrafter"/>
</dbReference>
<dbReference type="PANTHER" id="PTHR11523">
    <property type="entry name" value="SODIUM/POTASSIUM-DEPENDENT ATPASE BETA SUBUNIT"/>
    <property type="match status" value="1"/>
</dbReference>
<keyword evidence="6 7" id="KW-0472">Membrane</keyword>
<dbReference type="Gene3D" id="2.60.40.1660">
    <property type="entry name" value="Na, k-atpase alpha subunit"/>
    <property type="match status" value="1"/>
</dbReference>
<evidence type="ECO:0008006" key="10">
    <source>
        <dbReference type="Google" id="ProtNLM"/>
    </source>
</evidence>
<evidence type="ECO:0000256" key="7">
    <source>
        <dbReference type="SAM" id="Phobius"/>
    </source>
</evidence>
<dbReference type="EMBL" id="JALJAT010000002">
    <property type="protein sequence ID" value="KAK4472259.1"/>
    <property type="molecule type" value="Genomic_DNA"/>
</dbReference>
<keyword evidence="5 7" id="KW-1133">Transmembrane helix</keyword>
<dbReference type="GO" id="GO:0036376">
    <property type="term" value="P:sodium ion export across plasma membrane"/>
    <property type="evidence" value="ECO:0007669"/>
    <property type="project" value="TreeGrafter"/>
</dbReference>